<dbReference type="WBParaSite" id="ASIM_0000891301-mRNA-1">
    <property type="protein sequence ID" value="ASIM_0000891301-mRNA-1"/>
    <property type="gene ID" value="ASIM_0000891301"/>
</dbReference>
<feature type="compositionally biased region" description="Acidic residues" evidence="1">
    <location>
        <begin position="180"/>
        <end position="191"/>
    </location>
</feature>
<feature type="compositionally biased region" description="Polar residues" evidence="1">
    <location>
        <begin position="104"/>
        <end position="121"/>
    </location>
</feature>
<accession>A0A0M3JMM5</accession>
<evidence type="ECO:0000313" key="2">
    <source>
        <dbReference type="EMBL" id="VDK33523.1"/>
    </source>
</evidence>
<protein>
    <submittedName>
        <fullName evidence="2 4">Uncharacterized protein</fullName>
    </submittedName>
</protein>
<proteinExistence type="predicted"/>
<dbReference type="AlphaFoldDB" id="A0A0M3JMM5"/>
<keyword evidence="3" id="KW-1185">Reference proteome</keyword>
<organism evidence="4">
    <name type="scientific">Anisakis simplex</name>
    <name type="common">Herring worm</name>
    <dbReference type="NCBI Taxonomy" id="6269"/>
    <lineage>
        <taxon>Eukaryota</taxon>
        <taxon>Metazoa</taxon>
        <taxon>Ecdysozoa</taxon>
        <taxon>Nematoda</taxon>
        <taxon>Chromadorea</taxon>
        <taxon>Rhabditida</taxon>
        <taxon>Spirurina</taxon>
        <taxon>Ascaridomorpha</taxon>
        <taxon>Ascaridoidea</taxon>
        <taxon>Anisakidae</taxon>
        <taxon>Anisakis</taxon>
        <taxon>Anisakis simplex complex</taxon>
    </lineage>
</organism>
<evidence type="ECO:0000313" key="4">
    <source>
        <dbReference type="WBParaSite" id="ASIM_0000891301-mRNA-1"/>
    </source>
</evidence>
<evidence type="ECO:0000256" key="1">
    <source>
        <dbReference type="SAM" id="MobiDB-lite"/>
    </source>
</evidence>
<sequence>MSAGLCPLLTLSPQAAAAAASTRYLRSAITQTSTPKRHCRTPPPTFFPYPRPFFNAQLALSPSALISQTTSSALNSCRFDCNHLISELPRIQNLICEKQQQNAQQAITDTTSPSPGDQNDSPPIAEIAQQNHCLHTENIFGDDVVNEVRIEDGAPGADKNGPSDIGDPDSSGKDKADDSSNNEDNDTDKDN</sequence>
<gene>
    <name evidence="2" type="ORF">ASIM_LOCUS8664</name>
</gene>
<reference evidence="2 3" key="2">
    <citation type="submission" date="2018-11" db="EMBL/GenBank/DDBJ databases">
        <authorList>
            <consortium name="Pathogen Informatics"/>
        </authorList>
    </citation>
    <scope>NUCLEOTIDE SEQUENCE [LARGE SCALE GENOMIC DNA]</scope>
</reference>
<dbReference type="EMBL" id="UYRR01024172">
    <property type="protein sequence ID" value="VDK33523.1"/>
    <property type="molecule type" value="Genomic_DNA"/>
</dbReference>
<name>A0A0M3JMM5_ANISI</name>
<feature type="region of interest" description="Disordered" evidence="1">
    <location>
        <begin position="104"/>
        <end position="124"/>
    </location>
</feature>
<feature type="region of interest" description="Disordered" evidence="1">
    <location>
        <begin position="147"/>
        <end position="191"/>
    </location>
</feature>
<evidence type="ECO:0000313" key="3">
    <source>
        <dbReference type="Proteomes" id="UP000267096"/>
    </source>
</evidence>
<dbReference type="Proteomes" id="UP000267096">
    <property type="component" value="Unassembled WGS sequence"/>
</dbReference>
<reference evidence="4" key="1">
    <citation type="submission" date="2017-02" db="UniProtKB">
        <authorList>
            <consortium name="WormBaseParasite"/>
        </authorList>
    </citation>
    <scope>IDENTIFICATION</scope>
</reference>